<dbReference type="PROSITE" id="PS00109">
    <property type="entry name" value="PROTEIN_KINASE_TYR"/>
    <property type="match status" value="1"/>
</dbReference>
<proteinExistence type="predicted"/>
<dbReference type="SUPFAM" id="SSF56112">
    <property type="entry name" value="Protein kinase-like (PK-like)"/>
    <property type="match status" value="1"/>
</dbReference>
<organism evidence="2 3">
    <name type="scientific">Paxillus involutus ATCC 200175</name>
    <dbReference type="NCBI Taxonomy" id="664439"/>
    <lineage>
        <taxon>Eukaryota</taxon>
        <taxon>Fungi</taxon>
        <taxon>Dikarya</taxon>
        <taxon>Basidiomycota</taxon>
        <taxon>Agaricomycotina</taxon>
        <taxon>Agaricomycetes</taxon>
        <taxon>Agaricomycetidae</taxon>
        <taxon>Boletales</taxon>
        <taxon>Paxilineae</taxon>
        <taxon>Paxillaceae</taxon>
        <taxon>Paxillus</taxon>
    </lineage>
</organism>
<dbReference type="HOGENOM" id="CLU_000288_7_18_1"/>
<dbReference type="Proteomes" id="UP000053647">
    <property type="component" value="Unassembled WGS sequence"/>
</dbReference>
<dbReference type="AlphaFoldDB" id="A0A0C9TV10"/>
<dbReference type="InterPro" id="IPR011009">
    <property type="entry name" value="Kinase-like_dom_sf"/>
</dbReference>
<dbReference type="InterPro" id="IPR000719">
    <property type="entry name" value="Prot_kinase_dom"/>
</dbReference>
<evidence type="ECO:0000313" key="3">
    <source>
        <dbReference type="Proteomes" id="UP000053647"/>
    </source>
</evidence>
<dbReference type="GO" id="GO:0005524">
    <property type="term" value="F:ATP binding"/>
    <property type="evidence" value="ECO:0007669"/>
    <property type="project" value="InterPro"/>
</dbReference>
<protein>
    <recommendedName>
        <fullName evidence="1">Protein kinase domain-containing protein</fullName>
    </recommendedName>
</protein>
<dbReference type="PROSITE" id="PS50011">
    <property type="entry name" value="PROTEIN_KINASE_DOM"/>
    <property type="match status" value="1"/>
</dbReference>
<feature type="domain" description="Protein kinase" evidence="1">
    <location>
        <begin position="1"/>
        <end position="208"/>
    </location>
</feature>
<dbReference type="PANTHER" id="PTHR44329">
    <property type="entry name" value="SERINE/THREONINE-PROTEIN KINASE TNNI3K-RELATED"/>
    <property type="match status" value="1"/>
</dbReference>
<sequence length="215" mass="23808">MGFGRFPAMVCPWLENGPLTSYLERERDSLSAGQRLALAHDVAMGLQYLHSQSVVHGDLSGSNVLIRANGKACIADAGLSTLLTALGGPTLVTSFGSRGTLRWAATELLDLELPEDEENPPQVVPTPGSDIYSFGGIMLQVLTGRVPYHYYSRDEWVLLVRSKGETPKRPDQSLVTQRQWAFIERCWASVESRPSVDEIVEFTRNELIQVVLCQF</sequence>
<evidence type="ECO:0000259" key="1">
    <source>
        <dbReference type="PROSITE" id="PS50011"/>
    </source>
</evidence>
<dbReference type="GO" id="GO:0004674">
    <property type="term" value="F:protein serine/threonine kinase activity"/>
    <property type="evidence" value="ECO:0007669"/>
    <property type="project" value="TreeGrafter"/>
</dbReference>
<evidence type="ECO:0000313" key="2">
    <source>
        <dbReference type="EMBL" id="KIJ14088.1"/>
    </source>
</evidence>
<dbReference type="Gene3D" id="1.10.510.10">
    <property type="entry name" value="Transferase(Phosphotransferase) domain 1"/>
    <property type="match status" value="1"/>
</dbReference>
<keyword evidence="3" id="KW-1185">Reference proteome</keyword>
<dbReference type="InterPro" id="IPR001245">
    <property type="entry name" value="Ser-Thr/Tyr_kinase_cat_dom"/>
</dbReference>
<dbReference type="OrthoDB" id="10261027at2759"/>
<dbReference type="EMBL" id="KN819345">
    <property type="protein sequence ID" value="KIJ14088.1"/>
    <property type="molecule type" value="Genomic_DNA"/>
</dbReference>
<dbReference type="Pfam" id="PF07714">
    <property type="entry name" value="PK_Tyr_Ser-Thr"/>
    <property type="match status" value="1"/>
</dbReference>
<name>A0A0C9TV10_PAXIN</name>
<accession>A0A0C9TV10</accession>
<reference evidence="2 3" key="1">
    <citation type="submission" date="2014-06" db="EMBL/GenBank/DDBJ databases">
        <authorList>
            <consortium name="DOE Joint Genome Institute"/>
            <person name="Kuo A."/>
            <person name="Kohler A."/>
            <person name="Nagy L.G."/>
            <person name="Floudas D."/>
            <person name="Copeland A."/>
            <person name="Barry K.W."/>
            <person name="Cichocki N."/>
            <person name="Veneault-Fourrey C."/>
            <person name="LaButti K."/>
            <person name="Lindquist E.A."/>
            <person name="Lipzen A."/>
            <person name="Lundell T."/>
            <person name="Morin E."/>
            <person name="Murat C."/>
            <person name="Sun H."/>
            <person name="Tunlid A."/>
            <person name="Henrissat B."/>
            <person name="Grigoriev I.V."/>
            <person name="Hibbett D.S."/>
            <person name="Martin F."/>
            <person name="Nordberg H.P."/>
            <person name="Cantor M.N."/>
            <person name="Hua S.X."/>
        </authorList>
    </citation>
    <scope>NUCLEOTIDE SEQUENCE [LARGE SCALE GENOMIC DNA]</scope>
    <source>
        <strain evidence="2 3">ATCC 200175</strain>
    </source>
</reference>
<dbReference type="InterPro" id="IPR051681">
    <property type="entry name" value="Ser/Thr_Kinases-Pseudokinases"/>
</dbReference>
<dbReference type="InterPro" id="IPR008266">
    <property type="entry name" value="Tyr_kinase_AS"/>
</dbReference>
<gene>
    <name evidence="2" type="ORF">PAXINDRAFT_100313</name>
</gene>
<reference evidence="3" key="2">
    <citation type="submission" date="2015-01" db="EMBL/GenBank/DDBJ databases">
        <title>Evolutionary Origins and Diversification of the Mycorrhizal Mutualists.</title>
        <authorList>
            <consortium name="DOE Joint Genome Institute"/>
            <consortium name="Mycorrhizal Genomics Consortium"/>
            <person name="Kohler A."/>
            <person name="Kuo A."/>
            <person name="Nagy L.G."/>
            <person name="Floudas D."/>
            <person name="Copeland A."/>
            <person name="Barry K.W."/>
            <person name="Cichocki N."/>
            <person name="Veneault-Fourrey C."/>
            <person name="LaButti K."/>
            <person name="Lindquist E.A."/>
            <person name="Lipzen A."/>
            <person name="Lundell T."/>
            <person name="Morin E."/>
            <person name="Murat C."/>
            <person name="Riley R."/>
            <person name="Ohm R."/>
            <person name="Sun H."/>
            <person name="Tunlid A."/>
            <person name="Henrissat B."/>
            <person name="Grigoriev I.V."/>
            <person name="Hibbett D.S."/>
            <person name="Martin F."/>
        </authorList>
    </citation>
    <scope>NUCLEOTIDE SEQUENCE [LARGE SCALE GENOMIC DNA]</scope>
    <source>
        <strain evidence="3">ATCC 200175</strain>
    </source>
</reference>